<keyword evidence="3" id="KW-1003">Cell membrane</keyword>
<reference evidence="9" key="2">
    <citation type="submission" date="2020-09" db="EMBL/GenBank/DDBJ databases">
        <authorList>
            <person name="Dalcin Martins P."/>
        </authorList>
    </citation>
    <scope>NUCLEOTIDE SEQUENCE</scope>
    <source>
        <strain evidence="9">MAG47</strain>
    </source>
</reference>
<reference evidence="9" key="3">
    <citation type="submission" date="2020-10" db="EMBL/GenBank/DDBJ databases">
        <title>Enrichment of novel Verrucomicrobia, Bacteroidetes and Krumholzibacteria in an oxygen-limited, methane- and iron-fed bioreactor inoculated with Bothnian Sea sediments.</title>
        <authorList>
            <person name="Martins P.D."/>
            <person name="de Jong A."/>
            <person name="Lenstra W.K."/>
            <person name="van Helmond N.A.G.M."/>
            <person name="Slomp C.P."/>
            <person name="Jetten M.S.M."/>
            <person name="Welte C.U."/>
            <person name="Rasigraf O."/>
        </authorList>
    </citation>
    <scope>NUCLEOTIDE SEQUENCE</scope>
    <source>
        <strain evidence="9">MAG47</strain>
    </source>
</reference>
<accession>A0A011TSL2</accession>
<dbReference type="AlphaFoldDB" id="A0A011TSL2"/>
<proteinExistence type="inferred from homology"/>
<dbReference type="Proteomes" id="UP000642265">
    <property type="component" value="Unassembled WGS sequence"/>
</dbReference>
<keyword evidence="5 7" id="KW-1133">Transmembrane helix</keyword>
<evidence type="ECO:0000256" key="4">
    <source>
        <dbReference type="ARBA" id="ARBA00022692"/>
    </source>
</evidence>
<dbReference type="RefSeq" id="WP_006466196.1">
    <property type="nucleotide sequence ID" value="NZ_CP008820.1"/>
</dbReference>
<dbReference type="Proteomes" id="UP000441102">
    <property type="component" value="Unassembled WGS sequence"/>
</dbReference>
<dbReference type="EMBL" id="WBWX01000008">
    <property type="protein sequence ID" value="KAB2794518.1"/>
    <property type="molecule type" value="Genomic_DNA"/>
</dbReference>
<dbReference type="OMA" id="VIWTIII"/>
<dbReference type="GeneID" id="57306491"/>
<dbReference type="GO" id="GO:0005886">
    <property type="term" value="C:plasma membrane"/>
    <property type="evidence" value="ECO:0007669"/>
    <property type="project" value="UniProtKB-SubCell"/>
</dbReference>
<dbReference type="PANTHER" id="PTHR33884">
    <property type="entry name" value="UPF0410 PROTEIN YMGE"/>
    <property type="match status" value="1"/>
</dbReference>
<keyword evidence="6 7" id="KW-0472">Membrane</keyword>
<dbReference type="EMBL" id="JACZKO010000049">
    <property type="protein sequence ID" value="MBE0563003.1"/>
    <property type="molecule type" value="Genomic_DNA"/>
</dbReference>
<feature type="transmembrane region" description="Helical" evidence="7">
    <location>
        <begin position="6"/>
        <end position="21"/>
    </location>
</feature>
<dbReference type="InterPro" id="IPR007341">
    <property type="entry name" value="Transgly_assoc"/>
</dbReference>
<organism evidence="9 11">
    <name type="scientific">Brucella anthropi</name>
    <name type="common">Ochrobactrum anthropi</name>
    <dbReference type="NCBI Taxonomy" id="529"/>
    <lineage>
        <taxon>Bacteria</taxon>
        <taxon>Pseudomonadati</taxon>
        <taxon>Pseudomonadota</taxon>
        <taxon>Alphaproteobacteria</taxon>
        <taxon>Hyphomicrobiales</taxon>
        <taxon>Brucellaceae</taxon>
        <taxon>Brucella/Ochrobactrum group</taxon>
        <taxon>Brucella</taxon>
    </lineage>
</organism>
<evidence type="ECO:0000313" key="10">
    <source>
        <dbReference type="Proteomes" id="UP000441102"/>
    </source>
</evidence>
<dbReference type="KEGG" id="oah:DR92_2397"/>
<comment type="similarity">
    <text evidence="2">Belongs to the UPF0410 family.</text>
</comment>
<evidence type="ECO:0000256" key="2">
    <source>
        <dbReference type="ARBA" id="ARBA00011006"/>
    </source>
</evidence>
<evidence type="ECO:0000313" key="11">
    <source>
        <dbReference type="Proteomes" id="UP000642265"/>
    </source>
</evidence>
<sequence length="87" mass="8908">MSVISWIILGLIAGFIGSKIVNKSGQGLFLDIALGIVGAIVGGVISSQLFGRGVTGAFDPISLVIAIIGSIIVLWVYHAITGKRSIG</sequence>
<protein>
    <submittedName>
        <fullName evidence="9">GlsB/YeaQ/YmgE family stress response membrane protein</fullName>
    </submittedName>
</protein>
<comment type="caution">
    <text evidence="9">The sequence shown here is derived from an EMBL/GenBank/DDBJ whole genome shotgun (WGS) entry which is preliminary data.</text>
</comment>
<dbReference type="Pfam" id="PF04226">
    <property type="entry name" value="Transgly_assoc"/>
    <property type="match status" value="1"/>
</dbReference>
<evidence type="ECO:0000256" key="1">
    <source>
        <dbReference type="ARBA" id="ARBA00004651"/>
    </source>
</evidence>
<feature type="transmembrane region" description="Helical" evidence="7">
    <location>
        <begin position="61"/>
        <end position="80"/>
    </location>
</feature>
<dbReference type="PANTHER" id="PTHR33884:SF3">
    <property type="entry name" value="UPF0410 PROTEIN YMGE"/>
    <property type="match status" value="1"/>
</dbReference>
<evidence type="ECO:0000256" key="7">
    <source>
        <dbReference type="SAM" id="Phobius"/>
    </source>
</evidence>
<comment type="subcellular location">
    <subcellularLocation>
        <location evidence="1">Cell membrane</location>
        <topology evidence="1">Multi-pass membrane protein</topology>
    </subcellularLocation>
</comment>
<feature type="transmembrane region" description="Helical" evidence="7">
    <location>
        <begin position="28"/>
        <end position="49"/>
    </location>
</feature>
<reference evidence="8 10" key="1">
    <citation type="submission" date="2019-09" db="EMBL/GenBank/DDBJ databases">
        <title>Taxonomic organization of the family Brucellaceae based on a phylogenomic approach.</title>
        <authorList>
            <person name="Leclercq S."/>
            <person name="Cloeckaert A."/>
            <person name="Zygmunt M.S."/>
        </authorList>
    </citation>
    <scope>NUCLEOTIDE SEQUENCE [LARGE SCALE GENOMIC DNA]</scope>
    <source>
        <strain evidence="8 10">CCUG 34461</strain>
    </source>
</reference>
<evidence type="ECO:0000256" key="6">
    <source>
        <dbReference type="ARBA" id="ARBA00023136"/>
    </source>
</evidence>
<name>A0A011TSL2_BRUAN</name>
<evidence type="ECO:0000256" key="5">
    <source>
        <dbReference type="ARBA" id="ARBA00022989"/>
    </source>
</evidence>
<gene>
    <name evidence="8" type="ORF">F9L06_19340</name>
    <name evidence="9" type="ORF">IH622_19605</name>
</gene>
<evidence type="ECO:0000313" key="8">
    <source>
        <dbReference type="EMBL" id="KAB2794518.1"/>
    </source>
</evidence>
<evidence type="ECO:0000313" key="9">
    <source>
        <dbReference type="EMBL" id="MBE0563003.1"/>
    </source>
</evidence>
<evidence type="ECO:0000256" key="3">
    <source>
        <dbReference type="ARBA" id="ARBA00022475"/>
    </source>
</evidence>
<keyword evidence="4 7" id="KW-0812">Transmembrane</keyword>